<evidence type="ECO:0000313" key="2">
    <source>
        <dbReference type="EMBL" id="EER32451.1"/>
    </source>
</evidence>
<feature type="compositionally biased region" description="Polar residues" evidence="1">
    <location>
        <begin position="2638"/>
        <end position="2663"/>
    </location>
</feature>
<feature type="compositionally biased region" description="Basic and acidic residues" evidence="1">
    <location>
        <begin position="282"/>
        <end position="296"/>
    </location>
</feature>
<feature type="region of interest" description="Disordered" evidence="1">
    <location>
        <begin position="140"/>
        <end position="231"/>
    </location>
</feature>
<feature type="region of interest" description="Disordered" evidence="1">
    <location>
        <begin position="2398"/>
        <end position="2678"/>
    </location>
</feature>
<feature type="compositionally biased region" description="Basic and acidic residues" evidence="1">
    <location>
        <begin position="1492"/>
        <end position="1505"/>
    </location>
</feature>
<feature type="region of interest" description="Disordered" evidence="1">
    <location>
        <begin position="1194"/>
        <end position="1273"/>
    </location>
</feature>
<feature type="region of interest" description="Disordered" evidence="1">
    <location>
        <begin position="1004"/>
        <end position="1026"/>
    </location>
</feature>
<feature type="region of interest" description="Disordered" evidence="1">
    <location>
        <begin position="1434"/>
        <end position="1505"/>
    </location>
</feature>
<sequence>MSSSDGKFFTKVKNAFKSDKRDSTSQASPKKTQKPSTHTTSKDHEDIVDEAYNEGRKFFHRKQKSGASTISDSKSKSSTTGTTTTDAQHHKEILKEAYEEGHKLFHFHAKHGKTPHTPTQTHDAKFATGVGAAAVGAGVGAAEAEADATTTPSSSRNVTSPTSGTDKEILAESSVGRVVTSPPRRSREPLDHTITGDFANSKQPTDPTVITGGKVDNEHQPGVDDDGEQNYTEGAKTIEGEGTFFDPKDTQGGLLSVSTATTAAAVGAGAGAGVAAATTRSTSDESKYNERTKAEYNDLSNLKTEPSAYHNDNQGSGIALEDDFDFQGIKEEAYQEGNKQGRVEYQSSAMEEHSTGEKTGGRGTAIVGGSSKVDPAKQREIHEENKSAYNPDGVTGILEQNHHPQGTSTKSNRDVTSSTGGSVPSSHDQSKDSTTGTSQYQNKDSDNSGVSSKGGDASNVASGAKTTSATGAAAVAGSSALAAGIIAAAGSGPDAATGTTSESGVGATSVGNTQANLEDDKKISDLDRELKQTEAKIDNLKQKPSNASSYAVHNEPIQAPKLQDVGDEDDIVVSTPETSSKTNTTGTSAGVAAGATGALGAAAAYLGLKRGSSATKESEPVSSYGASNTVPDSAYTVGKEQSVQDSAFVEGQAAVVNDEAYAAGYKQGKDLYQGIDKNSTQHRDALLGANTTSANEGTKTLDPSAGGSASQTGGLFQSTKDAAIGATVAAAGALGLGGAAAATSGISSSDKNKDTLADAYTSGRSKGETNFKPTGGYASYEDDITKEAYQAGKDKALSEHNATSRAGTDTSSNTGYLAAAGATLAGAVGAVGATLAGGKSSKEQDVEDSLIEDAEKVDPAIAKLPSHRVNKGELAKEETLGKDASVFEKELVNSNERNQWERETDDYNKKHGFTNPKESLLQEAEDVDPSINKLPSHKTNKDQLKKETSLSKTATLPEKEVVYDNEERIWEKETEDYNKSHGFTNPKESLLQEAEDADSAIGRLPAHRTNEKSLKKEETLAPNADFDERELVAENEVREWERETDDYNKKHGFSNPKESLLQEAEDVDPAINKFPSHKTNSKELDNETTLSKQATLPQREVVYSNEEKIWDRETEEYNKSHGFTNPKESLLQEAEDADSAINKLPAHKTNKNELKKEESLGDNATFTQRDVVENNELNEWELETEDYNVQHGFANPKESLLQEAEDADPRINKLPAYGSSGAVPTASKDASTANKPVYGSTSASIASPTHTTNKSAGTTTAAPDANKDSSSSKGYLAAAGAAIGGAVGYAFGSKNSKEQDVDDSLVQDAEKKDSTIASLPAHKVNEKELKAETTLGPNATLEEKELVNANNRKLWEHETDEYNKSHGFEPPKESLLQEAEDSDTRIATLPAHTSSETIPHSSKNVPSETDATSNSSSKGYLAAAGAALGGAVGAVGSTIAGGNKSSKDQDVDESLLEDAENADPKIASLPPHKVDQRELDRETSLGRNATPAEREAVKSNDRKLWEKETEDYNKKHGFGNPTESLIQEAADVDPDIKKFPAYKANKNELERETTLGAGATVDEKETVYSNDRKLWEKETEEYNKQHGFTGQPESLIAVAEDADPSIAKLPSYKTDPNKLNANATSVQDDNDVQKLPDNYPTARPEEVKKSLAGSAAGIATSSTTTGAATDISEVGLTETDLYQEGYKKGKLEVTSTVYSEAKLPNHQRTISGASYNATKPIGESELPEPNIDNSYVEKSKRDSKSLPAATAVAAAAAGAGVAVAAAEAKKGLSSAKDARSSLEPSFQQEAYNEGYSQGKHPYLGKQQETTGIDPNLKQSSYDTGVAAGIVPNLKQASYDTGYSQGNKGLGSTDPNLKQSSYDAGVAAGIAPNLKEASYDTGYSQGNKGLGFTDPNLKQASYGAGYSQVADVLDEKLKQDLYEHGYAKGSTEAKQERDAHRTGAGSYGSHAGSNHREAAVIGSLGGLAAGAAALGARGSQNQTKPTQDEFIDSRGHSNDVRNNSDENLVVEVIGIEDKDEALRTAKKASKKLDDKGVDLSSGKLVINANTKEIYKDDNYSASGAGTSGSSELGGQKSRDVSSPSTSHQTHESNPFTSSTASDDGGKLDTYQQTEAAKKRLAEAARKNVSSAQKHTQGSSGLTPIEVAALSAGVGSGVAAAEHEKGIERKDRSLSQESPDSSPAQKHKYPDSTDYSGQPPIKKQDTNDSPDITTSSGTTSSSAPVASAAPVAPAATEDDEIFVNVKGIKDNTLATKIARTAVARLQKTHAAIVANVKELQVDASSGIVRDENGNEIAQYPDLAIEKINSNKRVASHESKSPIQGSKSPSQQHTKSPSQTPKSPTTSHNHGDNHHHFGHGSPMSLRENKKEPSTGLVSGALAGSVSGGLAAAAAAAAIRKSHDSDRPEITADAAPSAPASSSQSGVSSTDRSVGDSRTGSSNKSVKPSTSAGHHDSAKTTSSGISGANDTTTASSGRSTIPGFNFAGIPGFNGPAPSTSGQSKDSSSSAGGYSEPTTTSTDVGASSNPTVSSSSGIKSTGSNGYNELSKAPKYPDQKEPVSPSLNFTSQQANIPGLDDSVRSDTGGYALDSTSPKKLQTKSNNFGVDTSAEEATSSGVRSAEVPKSFVAPETSAIKHESRTVGSDPTVTGSSNLNSQSTKPVTKSASAEPEDDPNSSFFSFAETSTYSMPGTWTY</sequence>
<feature type="compositionally biased region" description="Basic and acidic residues" evidence="1">
    <location>
        <begin position="1353"/>
        <end position="1372"/>
    </location>
</feature>
<feature type="compositionally biased region" description="Polar residues" evidence="1">
    <location>
        <begin position="152"/>
        <end position="164"/>
    </location>
</feature>
<keyword evidence="3" id="KW-1185">Reference proteome</keyword>
<feature type="region of interest" description="Disordered" evidence="1">
    <location>
        <begin position="2158"/>
        <end position="2233"/>
    </location>
</feature>
<feature type="region of interest" description="Disordered" evidence="1">
    <location>
        <begin position="2056"/>
        <end position="2138"/>
    </location>
</feature>
<feature type="region of interest" description="Disordered" evidence="1">
    <location>
        <begin position="611"/>
        <end position="638"/>
    </location>
</feature>
<dbReference type="EMBL" id="GG692399">
    <property type="protein sequence ID" value="EER32451.1"/>
    <property type="molecule type" value="Genomic_DNA"/>
</dbReference>
<feature type="region of interest" description="Disordered" evidence="1">
    <location>
        <begin position="1974"/>
        <end position="2002"/>
    </location>
</feature>
<feature type="region of interest" description="Disordered" evidence="1">
    <location>
        <begin position="1144"/>
        <end position="1168"/>
    </location>
</feature>
<feature type="region of interest" description="Disordered" evidence="1">
    <location>
        <begin position="1709"/>
        <end position="1733"/>
    </location>
</feature>
<feature type="region of interest" description="Disordered" evidence="1">
    <location>
        <begin position="1291"/>
        <end position="1417"/>
    </location>
</feature>
<feature type="compositionally biased region" description="Low complexity" evidence="1">
    <location>
        <begin position="2407"/>
        <end position="2428"/>
    </location>
</feature>
<feature type="compositionally biased region" description="Low complexity" evidence="1">
    <location>
        <begin position="490"/>
        <end position="501"/>
    </location>
</feature>
<feature type="compositionally biased region" description="Basic and acidic residues" evidence="1">
    <location>
        <begin position="2159"/>
        <end position="2172"/>
    </location>
</feature>
<feature type="compositionally biased region" description="Polar residues" evidence="1">
    <location>
        <begin position="2126"/>
        <end position="2138"/>
    </location>
</feature>
<feature type="compositionally biased region" description="Low complexity" evidence="1">
    <location>
        <begin position="2059"/>
        <end position="2073"/>
    </location>
</feature>
<feature type="compositionally biased region" description="Basic and acidic residues" evidence="1">
    <location>
        <begin position="898"/>
        <end position="909"/>
    </location>
</feature>
<feature type="compositionally biased region" description="Polar residues" evidence="1">
    <location>
        <begin position="24"/>
        <end position="39"/>
    </location>
</feature>
<feature type="compositionally biased region" description="Polar residues" evidence="1">
    <location>
        <begin position="1806"/>
        <end position="1817"/>
    </location>
</feature>
<feature type="compositionally biased region" description="Low complexity" evidence="1">
    <location>
        <begin position="415"/>
        <end position="426"/>
    </location>
</feature>
<feature type="compositionally biased region" description="Polar residues" evidence="1">
    <location>
        <begin position="2432"/>
        <end position="2448"/>
    </location>
</feature>
<feature type="region of interest" description="Disordered" evidence="1">
    <location>
        <begin position="895"/>
        <end position="959"/>
    </location>
</feature>
<feature type="region of interest" description="Disordered" evidence="1">
    <location>
        <begin position="490"/>
        <end position="592"/>
    </location>
</feature>
<name>C5MD21_CANTT</name>
<feature type="compositionally biased region" description="Basic and acidic residues" evidence="1">
    <location>
        <begin position="350"/>
        <end position="360"/>
    </location>
</feature>
<feature type="compositionally biased region" description="Polar residues" evidence="1">
    <location>
        <begin position="2559"/>
        <end position="2569"/>
    </location>
</feature>
<feature type="region of interest" description="Disordered" evidence="1">
    <location>
        <begin position="1038"/>
        <end position="1096"/>
    </location>
</feature>
<dbReference type="VEuPathDB" id="FungiDB:CTRG_04122"/>
<feature type="compositionally biased region" description="Polar residues" evidence="1">
    <location>
        <begin position="2318"/>
        <end position="2330"/>
    </location>
</feature>
<feature type="compositionally biased region" description="Low complexity" evidence="1">
    <location>
        <begin position="1652"/>
        <end position="1665"/>
    </location>
</feature>
<feature type="compositionally biased region" description="Basic and acidic residues" evidence="1">
    <location>
        <begin position="1990"/>
        <end position="2002"/>
    </location>
</feature>
<dbReference type="RefSeq" id="XP_002549825.1">
    <property type="nucleotide sequence ID" value="XM_002549779.1"/>
</dbReference>
<feature type="compositionally biased region" description="Polar residues" evidence="1">
    <location>
        <begin position="800"/>
        <end position="814"/>
    </location>
</feature>
<feature type="compositionally biased region" description="Acidic residues" evidence="1">
    <location>
        <begin position="1450"/>
        <end position="1461"/>
    </location>
</feature>
<feature type="compositionally biased region" description="Polar residues" evidence="1">
    <location>
        <begin position="2173"/>
        <end position="2182"/>
    </location>
</feature>
<feature type="compositionally biased region" description="Basic and acidic residues" evidence="1">
    <location>
        <begin position="2114"/>
        <end position="2124"/>
    </location>
</feature>
<feature type="compositionally biased region" description="Basic and acidic residues" evidence="1">
    <location>
        <begin position="1150"/>
        <end position="1159"/>
    </location>
</feature>
<feature type="compositionally biased region" description="Polar residues" evidence="1">
    <location>
        <begin position="1617"/>
        <end position="1627"/>
    </location>
</feature>
<feature type="compositionally biased region" description="Low complexity" evidence="1">
    <location>
        <begin position="140"/>
        <end position="151"/>
    </location>
</feature>
<feature type="compositionally biased region" description="Polar residues" evidence="1">
    <location>
        <begin position="542"/>
        <end position="551"/>
    </location>
</feature>
<feature type="compositionally biased region" description="Basic and acidic residues" evidence="1">
    <location>
        <begin position="374"/>
        <end position="386"/>
    </location>
</feature>
<dbReference type="eggNOG" id="ENOG502S4QU">
    <property type="taxonomic scope" value="Eukaryota"/>
</dbReference>
<organism evidence="2 3">
    <name type="scientific">Candida tropicalis (strain ATCC MYA-3404 / T1)</name>
    <name type="common">Yeast</name>
    <dbReference type="NCBI Taxonomy" id="294747"/>
    <lineage>
        <taxon>Eukaryota</taxon>
        <taxon>Fungi</taxon>
        <taxon>Dikarya</taxon>
        <taxon>Ascomycota</taxon>
        <taxon>Saccharomycotina</taxon>
        <taxon>Pichiomycetes</taxon>
        <taxon>Debaryomycetaceae</taxon>
        <taxon>Candida/Lodderomyces clade</taxon>
        <taxon>Candida</taxon>
    </lineage>
</organism>
<feature type="region of interest" description="Disordered" evidence="1">
    <location>
        <begin position="791"/>
        <end position="814"/>
    </location>
</feature>
<feature type="region of interest" description="Disordered" evidence="1">
    <location>
        <begin position="1927"/>
        <end position="1952"/>
    </location>
</feature>
<proteinExistence type="predicted"/>
<feature type="compositionally biased region" description="Low complexity" evidence="1">
    <location>
        <begin position="582"/>
        <end position="592"/>
    </location>
</feature>
<feature type="compositionally biased region" description="Low complexity" evidence="1">
    <location>
        <begin position="461"/>
        <end position="475"/>
    </location>
</feature>
<feature type="compositionally biased region" description="Low complexity" evidence="1">
    <location>
        <begin position="2331"/>
        <end position="2345"/>
    </location>
</feature>
<feature type="compositionally biased region" description="Polar residues" evidence="1">
    <location>
        <begin position="1087"/>
        <end position="1096"/>
    </location>
</feature>
<feature type="compositionally biased region" description="Polar residues" evidence="1">
    <location>
        <begin position="1228"/>
        <end position="1261"/>
    </location>
</feature>
<feature type="compositionally biased region" description="Basic and acidic residues" evidence="1">
    <location>
        <begin position="1038"/>
        <end position="1049"/>
    </location>
</feature>
<feature type="compositionally biased region" description="Basic and acidic residues" evidence="1">
    <location>
        <begin position="1927"/>
        <end position="1940"/>
    </location>
</feature>
<feature type="compositionally biased region" description="Polar residues" evidence="1">
    <location>
        <begin position="2455"/>
        <end position="2475"/>
    </location>
</feature>
<feature type="region of interest" description="Disordered" evidence="1">
    <location>
        <begin position="1772"/>
        <end position="1817"/>
    </location>
</feature>
<dbReference type="GeneID" id="8297100"/>
<protein>
    <submittedName>
        <fullName evidence="2">Uncharacterized protein</fullName>
    </submittedName>
</protein>
<feature type="compositionally biased region" description="Polar residues" evidence="1">
    <location>
        <begin position="1391"/>
        <end position="1417"/>
    </location>
</feature>
<dbReference type="KEGG" id="ctp:CTRG_04122"/>
<accession>C5MD21</accession>
<dbReference type="OrthoDB" id="4026843at2759"/>
<feature type="compositionally biased region" description="Low complexity" evidence="1">
    <location>
        <begin position="2211"/>
        <end position="2233"/>
    </location>
</feature>
<evidence type="ECO:0000256" key="1">
    <source>
        <dbReference type="SAM" id="MobiDB-lite"/>
    </source>
</evidence>
<feature type="compositionally biased region" description="Low complexity" evidence="1">
    <location>
        <begin position="2528"/>
        <end position="2540"/>
    </location>
</feature>
<feature type="region of interest" description="Disordered" evidence="1">
    <location>
        <begin position="683"/>
        <end position="714"/>
    </location>
</feature>
<feature type="compositionally biased region" description="Polar residues" evidence="1">
    <location>
        <begin position="2511"/>
        <end position="2527"/>
    </location>
</feature>
<dbReference type="Proteomes" id="UP000002037">
    <property type="component" value="Unassembled WGS sequence"/>
</dbReference>
<gene>
    <name evidence="2" type="ORF">CTRG_04122</name>
</gene>
<feature type="region of interest" description="Disordered" evidence="1">
    <location>
        <begin position="271"/>
        <end position="475"/>
    </location>
</feature>
<feature type="compositionally biased region" description="Basic and acidic residues" evidence="1">
    <location>
        <begin position="939"/>
        <end position="949"/>
    </location>
</feature>
<reference evidence="2 3" key="1">
    <citation type="journal article" date="2009" name="Nature">
        <title>Evolution of pathogenicity and sexual reproduction in eight Candida genomes.</title>
        <authorList>
            <person name="Butler G."/>
            <person name="Rasmussen M.D."/>
            <person name="Lin M.F."/>
            <person name="Santos M.A."/>
            <person name="Sakthikumar S."/>
            <person name="Munro C.A."/>
            <person name="Rheinbay E."/>
            <person name="Grabherr M."/>
            <person name="Forche A."/>
            <person name="Reedy J.L."/>
            <person name="Agrafioti I."/>
            <person name="Arnaud M.B."/>
            <person name="Bates S."/>
            <person name="Brown A.J."/>
            <person name="Brunke S."/>
            <person name="Costanzo M.C."/>
            <person name="Fitzpatrick D.A."/>
            <person name="de Groot P.W."/>
            <person name="Harris D."/>
            <person name="Hoyer L.L."/>
            <person name="Hube B."/>
            <person name="Klis F.M."/>
            <person name="Kodira C."/>
            <person name="Lennard N."/>
            <person name="Logue M.E."/>
            <person name="Martin R."/>
            <person name="Neiman A.M."/>
            <person name="Nikolaou E."/>
            <person name="Quail M.A."/>
            <person name="Quinn J."/>
            <person name="Santos M.C."/>
            <person name="Schmitzberger F.F."/>
            <person name="Sherlock G."/>
            <person name="Shah P."/>
            <person name="Silverstein K.A."/>
            <person name="Skrzypek M.S."/>
            <person name="Soll D."/>
            <person name="Staggs R."/>
            <person name="Stansfield I."/>
            <person name="Stumpf M.P."/>
            <person name="Sudbery P.E."/>
            <person name="Srikantha T."/>
            <person name="Zeng Q."/>
            <person name="Berman J."/>
            <person name="Berriman M."/>
            <person name="Heitman J."/>
            <person name="Gow N.A."/>
            <person name="Lorenz M.C."/>
            <person name="Birren B.W."/>
            <person name="Kellis M."/>
            <person name="Cuomo C.A."/>
        </authorList>
    </citation>
    <scope>NUCLEOTIDE SEQUENCE [LARGE SCALE GENOMIC DNA]</scope>
    <source>
        <strain evidence="3">ATCC MYA-3404 / T1</strain>
    </source>
</reference>
<feature type="compositionally biased region" description="Basic and acidic residues" evidence="1">
    <location>
        <begin position="1472"/>
        <end position="1484"/>
    </location>
</feature>
<feature type="compositionally biased region" description="Low complexity" evidence="1">
    <location>
        <begin position="65"/>
        <end position="86"/>
    </location>
</feature>
<feature type="region of interest" description="Disordered" evidence="1">
    <location>
        <begin position="1"/>
        <end position="91"/>
    </location>
</feature>
<feature type="region of interest" description="Disordered" evidence="1">
    <location>
        <begin position="1610"/>
        <end position="1665"/>
    </location>
</feature>
<feature type="compositionally biased region" description="Polar residues" evidence="1">
    <location>
        <begin position="198"/>
        <end position="208"/>
    </location>
</feature>
<feature type="compositionally biased region" description="Polar residues" evidence="1">
    <location>
        <begin position="432"/>
        <end position="451"/>
    </location>
</feature>
<dbReference type="HOGENOM" id="CLU_228187_0_0_1"/>
<feature type="compositionally biased region" description="Basic and acidic residues" evidence="1">
    <location>
        <begin position="518"/>
        <end position="541"/>
    </location>
</feature>
<feature type="region of interest" description="Disordered" evidence="1">
    <location>
        <begin position="2309"/>
        <end position="2374"/>
    </location>
</feature>
<evidence type="ECO:0000313" key="3">
    <source>
        <dbReference type="Proteomes" id="UP000002037"/>
    </source>
</evidence>
<feature type="compositionally biased region" description="Polar residues" evidence="1">
    <location>
        <begin position="2079"/>
        <end position="2100"/>
    </location>
</feature>
<feature type="compositionally biased region" description="Basic and acidic residues" evidence="1">
    <location>
        <begin position="1008"/>
        <end position="1019"/>
    </location>
</feature>
<dbReference type="STRING" id="294747.C5MD21"/>
<feature type="compositionally biased region" description="Polar residues" evidence="1">
    <location>
        <begin position="298"/>
        <end position="316"/>
    </location>
</feature>
<feature type="compositionally biased region" description="Low complexity" evidence="1">
    <location>
        <begin position="2494"/>
        <end position="2510"/>
    </location>
</feature>
<feature type="compositionally biased region" description="Polar residues" evidence="1">
    <location>
        <begin position="2587"/>
        <end position="2615"/>
    </location>
</feature>
<feature type="region of interest" description="Disordered" evidence="1">
    <location>
        <begin position="741"/>
        <end position="779"/>
    </location>
</feature>
<feature type="compositionally biased region" description="Polar residues" evidence="1">
    <location>
        <begin position="689"/>
        <end position="698"/>
    </location>
</feature>
<feature type="compositionally biased region" description="Polar residues" evidence="1">
    <location>
        <begin position="612"/>
        <end position="631"/>
    </location>
</feature>